<evidence type="ECO:0000313" key="4">
    <source>
        <dbReference type="EMBL" id="GAX84503.1"/>
    </source>
</evidence>
<keyword evidence="5" id="KW-1185">Reference proteome</keyword>
<dbReference type="SMART" id="SM00108">
    <property type="entry name" value="B_lectin"/>
    <property type="match status" value="1"/>
</dbReference>
<reference evidence="4 5" key="1">
    <citation type="submission" date="2017-08" db="EMBL/GenBank/DDBJ databases">
        <title>Acidophilic green algal genome provides insights into adaptation to an acidic environment.</title>
        <authorList>
            <person name="Hirooka S."/>
            <person name="Hirose Y."/>
            <person name="Kanesaki Y."/>
            <person name="Higuchi S."/>
            <person name="Fujiwara T."/>
            <person name="Onuma R."/>
            <person name="Era A."/>
            <person name="Ohbayashi R."/>
            <person name="Uzuka A."/>
            <person name="Nozaki H."/>
            <person name="Yoshikawa H."/>
            <person name="Miyagishima S.Y."/>
        </authorList>
    </citation>
    <scope>NUCLEOTIDE SEQUENCE [LARGE SCALE GENOMIC DNA]</scope>
    <source>
        <strain evidence="4 5">NIES-2499</strain>
    </source>
</reference>
<keyword evidence="2" id="KW-0732">Signal</keyword>
<organism evidence="4 5">
    <name type="scientific">Chlamydomonas eustigma</name>
    <dbReference type="NCBI Taxonomy" id="1157962"/>
    <lineage>
        <taxon>Eukaryota</taxon>
        <taxon>Viridiplantae</taxon>
        <taxon>Chlorophyta</taxon>
        <taxon>core chlorophytes</taxon>
        <taxon>Chlorophyceae</taxon>
        <taxon>CS clade</taxon>
        <taxon>Chlamydomonadales</taxon>
        <taxon>Chlamydomonadaceae</taxon>
        <taxon>Chlamydomonas</taxon>
    </lineage>
</organism>
<dbReference type="OrthoDB" id="1884773at2759"/>
<dbReference type="EMBL" id="BEGY01000127">
    <property type="protein sequence ID" value="GAX84503.1"/>
    <property type="molecule type" value="Genomic_DNA"/>
</dbReference>
<feature type="region of interest" description="Disordered" evidence="1">
    <location>
        <begin position="47"/>
        <end position="76"/>
    </location>
</feature>
<protein>
    <recommendedName>
        <fullName evidence="3">Bulb-type lectin domain-containing protein</fullName>
    </recommendedName>
</protein>
<evidence type="ECO:0000313" key="5">
    <source>
        <dbReference type="Proteomes" id="UP000232323"/>
    </source>
</evidence>
<proteinExistence type="predicted"/>
<dbReference type="Gene3D" id="2.90.10.30">
    <property type="match status" value="1"/>
</dbReference>
<sequence length="571" mass="60005">MNAATTALTVIAVLVASLLLATLLSRAHDLTLQEGFHATVDAPFDEVRGDGVHTRRPRAASTEAFTQADAPASQQQNRKTSAYLAAGLAQFFSANTTSDQTAALDNFLVYFQPTASDLSCDFTVLNTPCTMNIDSITVPDDWLPTMYTATFSKACIKAHAYIWNNGSNGSNGSNGGGTVQLCLPRGDYATRLIMLLRPLYVRADGSALYWVNYSASGTDGMSYDSASKKDASPNVVLQLIPVFNNAIDGATTPIQVAVNGPGAFNPSSTPSPGNVTIPPDTVSPLTCYYMRHLMHDPTVAATAPSGVAAIYMAYTDKTASVLDASGNTVLSVTCTAKITTVKTSAGQSFTAPSYGAGYVIAYHSLDTLTVAVVTADTTSVRTFTTTDTLSYSVGSSSASSLNIGMNSAISIPNLADLAYRLGALSFNTDMQVAQQRLQTTSTLQPGKPLFPGMSLTSPAGTFKLIFQSDGNLVIYNSGMQPVWASNTVLSGTVMPGTCEIGRYDGVLRLFTSVVPQLTPYWASSATLSPVDQAPYSATLTDDGTLQIAGRFSTTPVFQSGEGVVGVSNMPN</sequence>
<accession>A0A250XNC6</accession>
<dbReference type="InterPro" id="IPR036426">
    <property type="entry name" value="Bulb-type_lectin_dom_sf"/>
</dbReference>
<feature type="domain" description="Bulb-type lectin" evidence="3">
    <location>
        <begin position="440"/>
        <end position="560"/>
    </location>
</feature>
<dbReference type="InterPro" id="IPR001480">
    <property type="entry name" value="Bulb-type_lectin_dom"/>
</dbReference>
<feature type="signal peptide" evidence="2">
    <location>
        <begin position="1"/>
        <end position="27"/>
    </location>
</feature>
<evidence type="ECO:0000256" key="2">
    <source>
        <dbReference type="SAM" id="SignalP"/>
    </source>
</evidence>
<dbReference type="AlphaFoldDB" id="A0A250XNC6"/>
<evidence type="ECO:0000259" key="3">
    <source>
        <dbReference type="PROSITE" id="PS50927"/>
    </source>
</evidence>
<comment type="caution">
    <text evidence="4">The sequence shown here is derived from an EMBL/GenBank/DDBJ whole genome shotgun (WGS) entry which is preliminary data.</text>
</comment>
<feature type="chain" id="PRO_5012445316" description="Bulb-type lectin domain-containing protein" evidence="2">
    <location>
        <begin position="28"/>
        <end position="571"/>
    </location>
</feature>
<evidence type="ECO:0000256" key="1">
    <source>
        <dbReference type="SAM" id="MobiDB-lite"/>
    </source>
</evidence>
<name>A0A250XNC6_9CHLO</name>
<dbReference type="SUPFAM" id="SSF51110">
    <property type="entry name" value="alpha-D-mannose-specific plant lectins"/>
    <property type="match status" value="1"/>
</dbReference>
<dbReference type="PROSITE" id="PS50927">
    <property type="entry name" value="BULB_LECTIN"/>
    <property type="match status" value="1"/>
</dbReference>
<gene>
    <name evidence="4" type="ORF">CEUSTIGMA_g11923.t1</name>
</gene>
<dbReference type="Proteomes" id="UP000232323">
    <property type="component" value="Unassembled WGS sequence"/>
</dbReference>